<sequence>MKKVIKGAEPQLLTAYKVATPQNSWEQYTKKKNRKVLVQDRLKSDQSGLCAYCEINLLEKDSAGDADFRVEHFHPKSDTSTGHNWHLDWQNLLGCCHGGSQSKVTSSTIRFTSPDHSCDVPKEDKNLDGIILNPLTDVPAYPSIFKCDRTSGKLTAHSENCISANISDAIVQQTIDELRLDAERLNRFRREVLNKLNLELQSLTQSGLTLPQAQSRLSQIYLRKDGNQHWPAFFTSIRSYLGTKAEEHLRTINYAG</sequence>
<evidence type="ECO:0008006" key="3">
    <source>
        <dbReference type="Google" id="ProtNLM"/>
    </source>
</evidence>
<protein>
    <recommendedName>
        <fullName evidence="3">TIGR02646 family protein</fullName>
    </recommendedName>
</protein>
<dbReference type="NCBIfam" id="NF041761">
    <property type="entry name" value="PtuB"/>
    <property type="match status" value="1"/>
</dbReference>
<evidence type="ECO:0000313" key="1">
    <source>
        <dbReference type="EMBL" id="SBT11927.1"/>
    </source>
</evidence>
<gene>
    <name evidence="1" type="ORF">VCE7224_00661</name>
</gene>
<dbReference type="AlphaFoldDB" id="A0A1C3JA48"/>
<dbReference type="InterPro" id="IPR053575">
    <property type="entry name" value="Retron_Ec78_HNH_endo"/>
</dbReference>
<proteinExistence type="predicted"/>
<evidence type="ECO:0000313" key="2">
    <source>
        <dbReference type="Proteomes" id="UP000092819"/>
    </source>
</evidence>
<dbReference type="Proteomes" id="UP000092819">
    <property type="component" value="Unassembled WGS sequence"/>
</dbReference>
<dbReference type="NCBIfam" id="TIGR02646">
    <property type="entry name" value="retron system putative HNH endonuclease"/>
    <property type="match status" value="1"/>
</dbReference>
<dbReference type="Gene3D" id="1.10.30.50">
    <property type="match status" value="1"/>
</dbReference>
<organism evidence="1 2">
    <name type="scientific">Vibrio celticus</name>
    <dbReference type="NCBI Taxonomy" id="446372"/>
    <lineage>
        <taxon>Bacteria</taxon>
        <taxon>Pseudomonadati</taxon>
        <taxon>Pseudomonadota</taxon>
        <taxon>Gammaproteobacteria</taxon>
        <taxon>Vibrionales</taxon>
        <taxon>Vibrionaceae</taxon>
        <taxon>Vibrio</taxon>
    </lineage>
</organism>
<accession>A0A1C3JA48</accession>
<dbReference type="RefSeq" id="WP_065675549.1">
    <property type="nucleotide sequence ID" value="NZ_AP025463.1"/>
</dbReference>
<dbReference type="EMBL" id="FLQZ01000013">
    <property type="protein sequence ID" value="SBT11927.1"/>
    <property type="molecule type" value="Genomic_DNA"/>
</dbReference>
<reference evidence="2" key="1">
    <citation type="submission" date="2016-06" db="EMBL/GenBank/DDBJ databases">
        <authorList>
            <person name="Rodrigo-Torres L."/>
            <person name="Arahal D.R."/>
        </authorList>
    </citation>
    <scope>NUCLEOTIDE SEQUENCE [LARGE SCALE GENOMIC DNA]</scope>
    <source>
        <strain evidence="2">CECT 7224</strain>
    </source>
</reference>
<name>A0A1C3JA48_9VIBR</name>
<keyword evidence="2" id="KW-1185">Reference proteome</keyword>
<dbReference type="InterPro" id="IPR013467">
    <property type="entry name" value="HNH78-like"/>
</dbReference>